<feature type="transmembrane region" description="Helical" evidence="4">
    <location>
        <begin position="32"/>
        <end position="49"/>
    </location>
</feature>
<evidence type="ECO:0000256" key="4">
    <source>
        <dbReference type="SAM" id="Phobius"/>
    </source>
</evidence>
<evidence type="ECO:0000256" key="3">
    <source>
        <dbReference type="ARBA" id="ARBA00023163"/>
    </source>
</evidence>
<evidence type="ECO:0000313" key="6">
    <source>
        <dbReference type="EMBL" id="TBH71852.1"/>
    </source>
</evidence>
<dbReference type="Proteomes" id="UP000293583">
    <property type="component" value="Unassembled WGS sequence"/>
</dbReference>
<feature type="transmembrane region" description="Helical" evidence="4">
    <location>
        <begin position="6"/>
        <end position="25"/>
    </location>
</feature>
<dbReference type="Pfam" id="PF00165">
    <property type="entry name" value="HTH_AraC"/>
    <property type="match status" value="1"/>
</dbReference>
<keyword evidence="3" id="KW-0804">Transcription</keyword>
<evidence type="ECO:0000259" key="5">
    <source>
        <dbReference type="PROSITE" id="PS01124"/>
    </source>
</evidence>
<dbReference type="PANTHER" id="PTHR43280:SF2">
    <property type="entry name" value="HTH-TYPE TRANSCRIPTIONAL REGULATOR EXSA"/>
    <property type="match status" value="1"/>
</dbReference>
<feature type="transmembrane region" description="Helical" evidence="4">
    <location>
        <begin position="69"/>
        <end position="87"/>
    </location>
</feature>
<keyword evidence="4" id="KW-0472">Membrane</keyword>
<keyword evidence="2" id="KW-0238">DNA-binding</keyword>
<dbReference type="SUPFAM" id="SSF46689">
    <property type="entry name" value="Homeodomain-like"/>
    <property type="match status" value="1"/>
</dbReference>
<feature type="transmembrane region" description="Helical" evidence="4">
    <location>
        <begin position="192"/>
        <end position="208"/>
    </location>
</feature>
<evidence type="ECO:0000256" key="1">
    <source>
        <dbReference type="ARBA" id="ARBA00023015"/>
    </source>
</evidence>
<feature type="transmembrane region" description="Helical" evidence="4">
    <location>
        <begin position="96"/>
        <end position="112"/>
    </location>
</feature>
<dbReference type="SMART" id="SM00342">
    <property type="entry name" value="HTH_ARAC"/>
    <property type="match status" value="1"/>
</dbReference>
<feature type="transmembrane region" description="Helical" evidence="4">
    <location>
        <begin position="118"/>
        <end position="140"/>
    </location>
</feature>
<dbReference type="GO" id="GO:0043565">
    <property type="term" value="F:sequence-specific DNA binding"/>
    <property type="evidence" value="ECO:0007669"/>
    <property type="project" value="InterPro"/>
</dbReference>
<sequence>MFLHITSLLVGFLCLLLVLLMLANARFNQQKNIYLIIILFIVGAQRFIHAFEALQLTHLTYSPLKIRPIIGLFIIPVYYLFFRRLILNKVEVKKEVIHFIAPSLFLFFDLFFKQYSVSYMVFLFFSSAYFLGILGLMRGLFRKRTRNMLEMKTNKAIRNWATIMTIISFMLVVSSNYFLFSATTVKITLVDFYGYSSFLWLVALLYLLQNPVIVFGENNLIKQISVSQTQDFLIWSVKPTVKIQEKDKVLYAQMTPSIDATLLKIQQLQDTPDVLKTKNLTVETIAKELKIPKSHIAILFKYYCLYSVNDYINLIKVKYAISLINSEFLNNYTIAHLGDHCLFKSRFTFSKNFKKFMGMSVTEYVVLHTNKI</sequence>
<evidence type="ECO:0000256" key="2">
    <source>
        <dbReference type="ARBA" id="ARBA00023125"/>
    </source>
</evidence>
<feature type="domain" description="HTH araC/xylS-type" evidence="5">
    <location>
        <begin position="278"/>
        <end position="367"/>
    </location>
</feature>
<dbReference type="InterPro" id="IPR009057">
    <property type="entry name" value="Homeodomain-like_sf"/>
</dbReference>
<keyword evidence="7" id="KW-1185">Reference proteome</keyword>
<dbReference type="InterPro" id="IPR018060">
    <property type="entry name" value="HTH_AraC"/>
</dbReference>
<dbReference type="PROSITE" id="PS01124">
    <property type="entry name" value="HTH_ARAC_FAMILY_2"/>
    <property type="match status" value="1"/>
</dbReference>
<dbReference type="Gene3D" id="1.10.10.60">
    <property type="entry name" value="Homeodomain-like"/>
    <property type="match status" value="1"/>
</dbReference>
<comment type="caution">
    <text evidence="6">The sequence shown here is derived from an EMBL/GenBank/DDBJ whole genome shotgun (WGS) entry which is preliminary data.</text>
</comment>
<feature type="transmembrane region" description="Helical" evidence="4">
    <location>
        <begin position="160"/>
        <end position="180"/>
    </location>
</feature>
<dbReference type="RefSeq" id="WP_130923488.1">
    <property type="nucleotide sequence ID" value="NZ_JAANOL010000001.1"/>
</dbReference>
<keyword evidence="1" id="KW-0805">Transcription regulation</keyword>
<proteinExistence type="predicted"/>
<protein>
    <submittedName>
        <fullName evidence="6">AraC family transcriptional regulator</fullName>
    </submittedName>
</protein>
<dbReference type="GO" id="GO:0003700">
    <property type="term" value="F:DNA-binding transcription factor activity"/>
    <property type="evidence" value="ECO:0007669"/>
    <property type="project" value="InterPro"/>
</dbReference>
<dbReference type="EMBL" id="SEWY01000004">
    <property type="protein sequence ID" value="TBH71852.1"/>
    <property type="molecule type" value="Genomic_DNA"/>
</dbReference>
<organism evidence="6 7">
    <name type="scientific">Aquirufa antheringensis</name>
    <dbReference type="NCBI Taxonomy" id="2516559"/>
    <lineage>
        <taxon>Bacteria</taxon>
        <taxon>Pseudomonadati</taxon>
        <taxon>Bacteroidota</taxon>
        <taxon>Cytophagia</taxon>
        <taxon>Cytophagales</taxon>
        <taxon>Flectobacillaceae</taxon>
        <taxon>Aquirufa</taxon>
    </lineage>
</organism>
<evidence type="ECO:0000313" key="7">
    <source>
        <dbReference type="Proteomes" id="UP000293583"/>
    </source>
</evidence>
<keyword evidence="4" id="KW-0812">Transmembrane</keyword>
<accession>A0A4Q9B8T5</accession>
<gene>
    <name evidence="6" type="ORF">EWU20_08455</name>
</gene>
<reference evidence="6 7" key="1">
    <citation type="submission" date="2019-02" db="EMBL/GenBank/DDBJ databases">
        <title>Genome of a new Bacteroidetes strain.</title>
        <authorList>
            <person name="Pitt A."/>
        </authorList>
    </citation>
    <scope>NUCLEOTIDE SEQUENCE [LARGE SCALE GENOMIC DNA]</scope>
    <source>
        <strain evidence="6 7">103A-SOEBACH</strain>
    </source>
</reference>
<dbReference type="PANTHER" id="PTHR43280">
    <property type="entry name" value="ARAC-FAMILY TRANSCRIPTIONAL REGULATOR"/>
    <property type="match status" value="1"/>
</dbReference>
<keyword evidence="4" id="KW-1133">Transmembrane helix</keyword>
<name>A0A4Q9B8T5_9BACT</name>
<dbReference type="AlphaFoldDB" id="A0A4Q9B8T5"/>